<evidence type="ECO:0000313" key="5">
    <source>
        <dbReference type="Proteomes" id="UP000887569"/>
    </source>
</evidence>
<evidence type="ECO:0000313" key="6">
    <source>
        <dbReference type="WBParaSite" id="PgR039_g071_t01"/>
    </source>
</evidence>
<organism evidence="5 6">
    <name type="scientific">Parascaris univalens</name>
    <name type="common">Nematode worm</name>
    <dbReference type="NCBI Taxonomy" id="6257"/>
    <lineage>
        <taxon>Eukaryota</taxon>
        <taxon>Metazoa</taxon>
        <taxon>Ecdysozoa</taxon>
        <taxon>Nematoda</taxon>
        <taxon>Chromadorea</taxon>
        <taxon>Rhabditida</taxon>
        <taxon>Spirurina</taxon>
        <taxon>Ascaridomorpha</taxon>
        <taxon>Ascaridoidea</taxon>
        <taxon>Ascarididae</taxon>
        <taxon>Parascaris</taxon>
    </lineage>
</organism>
<dbReference type="AlphaFoldDB" id="A0A915BGR3"/>
<dbReference type="WBParaSite" id="PgR039_g071_t01">
    <property type="protein sequence ID" value="PgR039_g071_t01"/>
    <property type="gene ID" value="PgR039_g071"/>
</dbReference>
<evidence type="ECO:0000256" key="3">
    <source>
        <dbReference type="ARBA" id="ARBA00072421"/>
    </source>
</evidence>
<feature type="domain" description="PCI" evidence="4">
    <location>
        <begin position="227"/>
        <end position="408"/>
    </location>
</feature>
<name>A0A915BGR3_PARUN</name>
<dbReference type="PANTHER" id="PTHR12732">
    <property type="entry name" value="UNCHARACTERIZED PROTEASOME COMPONENT REGION PCI-CONTAINING"/>
    <property type="match status" value="1"/>
</dbReference>
<dbReference type="InterPro" id="IPR036388">
    <property type="entry name" value="WH-like_DNA-bd_sf"/>
</dbReference>
<dbReference type="PANTHER" id="PTHR12732:SF0">
    <property type="entry name" value="PCI DOMAIN-CONTAINING PROTEIN 2"/>
    <property type="match status" value="1"/>
</dbReference>
<keyword evidence="5" id="KW-1185">Reference proteome</keyword>
<sequence>MTLLQSEVAFRMATIRNLADYFKTLNTLLAAESWRMAEEAAKFFSVKGPHAHYKFLQIETAANERRPQIDSIFDDLACLHLVVLHALGKQKFAHAFSTQAQIVQLFNEEILQKEKDQNWFMPIFYRFCTDLRLIARAADTKASRICDPEKSSYYEQAATYFMKCYRSCVNDVRAEKDVTKRIAMLNLTNQLFRIYFRINKLNLLKPLIRAIEADAELYEKFSMADKVTYNYYLGRKAMFDSDLALSERSLSYAFRNCPMECKNNKRLILMYLIPVKMFLGHMPTTALLEQFQLEQFLLVVESVKDGNLKKLDEAFSQHEHFFVDCGIFLMLEKLKIITFRNLFKKVANIVASNQIPLESFMHALHWLGIDDIDEDELECILANLIAEKKIKGYISHQHRKLVISKQSPFPPLSSVQ</sequence>
<dbReference type="GO" id="GO:0000973">
    <property type="term" value="P:post-transcriptional tethering of RNA polymerase II gene DNA at nuclear periphery"/>
    <property type="evidence" value="ECO:0007669"/>
    <property type="project" value="TreeGrafter"/>
</dbReference>
<dbReference type="GO" id="GO:0003723">
    <property type="term" value="F:RNA binding"/>
    <property type="evidence" value="ECO:0007669"/>
    <property type="project" value="InterPro"/>
</dbReference>
<dbReference type="GO" id="GO:0016973">
    <property type="term" value="P:poly(A)+ mRNA export from nucleus"/>
    <property type="evidence" value="ECO:0007669"/>
    <property type="project" value="TreeGrafter"/>
</dbReference>
<proteinExistence type="inferred from homology"/>
<dbReference type="PROSITE" id="PS50250">
    <property type="entry name" value="PCI"/>
    <property type="match status" value="1"/>
</dbReference>
<dbReference type="InterPro" id="IPR000717">
    <property type="entry name" value="PCI_dom"/>
</dbReference>
<reference evidence="6" key="1">
    <citation type="submission" date="2022-11" db="UniProtKB">
        <authorList>
            <consortium name="WormBaseParasite"/>
        </authorList>
    </citation>
    <scope>IDENTIFICATION</scope>
</reference>
<protein>
    <recommendedName>
        <fullName evidence="3">PCI domain-containing protein 2 homolog</fullName>
    </recommendedName>
    <alternativeName>
        <fullName evidence="2">CSN12-like protein</fullName>
    </alternativeName>
</protein>
<dbReference type="Gene3D" id="1.10.10.10">
    <property type="entry name" value="Winged helix-like DNA-binding domain superfamily/Winged helix DNA-binding domain"/>
    <property type="match status" value="1"/>
</dbReference>
<dbReference type="GO" id="GO:0003690">
    <property type="term" value="F:double-stranded DNA binding"/>
    <property type="evidence" value="ECO:0007669"/>
    <property type="project" value="InterPro"/>
</dbReference>
<evidence type="ECO:0000259" key="4">
    <source>
        <dbReference type="PROSITE" id="PS50250"/>
    </source>
</evidence>
<dbReference type="Proteomes" id="UP000887569">
    <property type="component" value="Unplaced"/>
</dbReference>
<evidence type="ECO:0000256" key="2">
    <source>
        <dbReference type="ARBA" id="ARBA00033214"/>
    </source>
</evidence>
<dbReference type="Pfam" id="PF01399">
    <property type="entry name" value="PCI"/>
    <property type="match status" value="1"/>
</dbReference>
<evidence type="ECO:0000256" key="1">
    <source>
        <dbReference type="ARBA" id="ARBA00025771"/>
    </source>
</evidence>
<accession>A0A915BGR3</accession>
<comment type="similarity">
    <text evidence="1">Belongs to the CSN12 family.</text>
</comment>
<dbReference type="GO" id="GO:0006368">
    <property type="term" value="P:transcription elongation by RNA polymerase II"/>
    <property type="evidence" value="ECO:0007669"/>
    <property type="project" value="TreeGrafter"/>
</dbReference>
<dbReference type="SMART" id="SM00753">
    <property type="entry name" value="PAM"/>
    <property type="match status" value="1"/>
</dbReference>
<dbReference type="InterPro" id="IPR045114">
    <property type="entry name" value="Csn12-like"/>
</dbReference>
<dbReference type="GO" id="GO:0070390">
    <property type="term" value="C:transcription export complex 2"/>
    <property type="evidence" value="ECO:0007669"/>
    <property type="project" value="TreeGrafter"/>
</dbReference>
<dbReference type="FunFam" id="1.10.10.10:FF:000146">
    <property type="entry name" value="PCI domain-containing protein 2 homolog"/>
    <property type="match status" value="1"/>
</dbReference>